<dbReference type="Gene3D" id="6.20.200.30">
    <property type="match status" value="1"/>
</dbReference>
<evidence type="ECO:0000313" key="20">
    <source>
        <dbReference type="EMBL" id="CAD6194281.1"/>
    </source>
</evidence>
<dbReference type="InterPro" id="IPR034334">
    <property type="entry name" value="PGES2"/>
</dbReference>
<comment type="pathway">
    <text evidence="1">Lipid metabolism; prostaglandin biosynthesis.</text>
</comment>
<keyword evidence="21" id="KW-1185">Reference proteome</keyword>
<dbReference type="EC" id="5.3.99.3" evidence="3"/>
<dbReference type="InterPro" id="IPR034335">
    <property type="entry name" value="PGES2_C"/>
</dbReference>
<dbReference type="InterPro" id="IPR004045">
    <property type="entry name" value="Glutathione_S-Trfase_N"/>
</dbReference>
<feature type="domain" description="GST N-terminal" evidence="19">
    <location>
        <begin position="61"/>
        <end position="138"/>
    </location>
</feature>
<dbReference type="InterPro" id="IPR036249">
    <property type="entry name" value="Thioredoxin-like_sf"/>
</dbReference>
<accession>A0A8S1HIN6</accession>
<keyword evidence="5" id="KW-0644">Prostaglandin metabolism</keyword>
<comment type="similarity">
    <text evidence="2">Belongs to the GST superfamily.</text>
</comment>
<dbReference type="InterPro" id="IPR040079">
    <property type="entry name" value="Glutathione_S-Trfase"/>
</dbReference>
<evidence type="ECO:0000256" key="1">
    <source>
        <dbReference type="ARBA" id="ARBA00004702"/>
    </source>
</evidence>
<dbReference type="GO" id="GO:0050220">
    <property type="term" value="F:prostaglandin-E synthase activity"/>
    <property type="evidence" value="ECO:0007669"/>
    <property type="project" value="UniProtKB-EC"/>
</dbReference>
<evidence type="ECO:0000256" key="8">
    <source>
        <dbReference type="ARBA" id="ARBA00022692"/>
    </source>
</evidence>
<dbReference type="GO" id="GO:0001516">
    <property type="term" value="P:prostaglandin biosynthetic process"/>
    <property type="evidence" value="ECO:0007669"/>
    <property type="project" value="UniProtKB-KW"/>
</dbReference>
<keyword evidence="11" id="KW-0443">Lipid metabolism</keyword>
<evidence type="ECO:0000256" key="5">
    <source>
        <dbReference type="ARBA" id="ARBA00022501"/>
    </source>
</evidence>
<keyword evidence="6" id="KW-0444">Lipid biosynthesis</keyword>
<evidence type="ECO:0000256" key="13">
    <source>
        <dbReference type="ARBA" id="ARBA00023160"/>
    </source>
</evidence>
<dbReference type="EMBL" id="CAJGYM010000043">
    <property type="protein sequence ID" value="CAD6194281.1"/>
    <property type="molecule type" value="Genomic_DNA"/>
</dbReference>
<dbReference type="PANTHER" id="PTHR12782">
    <property type="entry name" value="MICROSOMAL PROSTAGLANDIN E SYNTHASE-2"/>
    <property type="match status" value="1"/>
</dbReference>
<organism evidence="20 21">
    <name type="scientific">Caenorhabditis auriculariae</name>
    <dbReference type="NCBI Taxonomy" id="2777116"/>
    <lineage>
        <taxon>Eukaryota</taxon>
        <taxon>Metazoa</taxon>
        <taxon>Ecdysozoa</taxon>
        <taxon>Nematoda</taxon>
        <taxon>Chromadorea</taxon>
        <taxon>Rhabditida</taxon>
        <taxon>Rhabditina</taxon>
        <taxon>Rhabditomorpha</taxon>
        <taxon>Rhabditoidea</taxon>
        <taxon>Rhabditidae</taxon>
        <taxon>Peloderinae</taxon>
        <taxon>Caenorhabditis</taxon>
    </lineage>
</organism>
<dbReference type="OrthoDB" id="423541at2759"/>
<dbReference type="InterPro" id="IPR036282">
    <property type="entry name" value="Glutathione-S-Trfase_C_sf"/>
</dbReference>
<comment type="caution">
    <text evidence="20">The sequence shown here is derived from an EMBL/GenBank/DDBJ whole genome shotgun (WGS) entry which is preliminary data.</text>
</comment>
<dbReference type="PANTHER" id="PTHR12782:SF5">
    <property type="entry name" value="PROSTAGLANDIN E SYNTHASE 2"/>
    <property type="match status" value="1"/>
</dbReference>
<dbReference type="PROSITE" id="PS51354">
    <property type="entry name" value="GLUTAREDOXIN_2"/>
    <property type="match status" value="1"/>
</dbReference>
<dbReference type="Proteomes" id="UP000835052">
    <property type="component" value="Unassembled WGS sequence"/>
</dbReference>
<evidence type="ECO:0000256" key="3">
    <source>
        <dbReference type="ARBA" id="ARBA00012203"/>
    </source>
</evidence>
<keyword evidence="8" id="KW-0812">Transmembrane</keyword>
<dbReference type="SUPFAM" id="SSF52833">
    <property type="entry name" value="Thioredoxin-like"/>
    <property type="match status" value="1"/>
</dbReference>
<keyword evidence="7" id="KW-0643">Prostaglandin biosynthesis</keyword>
<evidence type="ECO:0000256" key="9">
    <source>
        <dbReference type="ARBA" id="ARBA00022832"/>
    </source>
</evidence>
<keyword evidence="9" id="KW-0276">Fatty acid metabolism</keyword>
<proteinExistence type="inferred from homology"/>
<evidence type="ECO:0000313" key="21">
    <source>
        <dbReference type="Proteomes" id="UP000835052"/>
    </source>
</evidence>
<evidence type="ECO:0000256" key="4">
    <source>
        <dbReference type="ARBA" id="ARBA00019474"/>
    </source>
</evidence>
<dbReference type="Pfam" id="PF13417">
    <property type="entry name" value="GST_N_3"/>
    <property type="match status" value="1"/>
</dbReference>
<dbReference type="SFLD" id="SFLDG01203">
    <property type="entry name" value="Prostaglandin_E_synthase_like1"/>
    <property type="match status" value="1"/>
</dbReference>
<evidence type="ECO:0000256" key="18">
    <source>
        <dbReference type="ARBA" id="ARBA00037847"/>
    </source>
</evidence>
<evidence type="ECO:0000259" key="19">
    <source>
        <dbReference type="PROSITE" id="PS50404"/>
    </source>
</evidence>
<dbReference type="GO" id="GO:0005739">
    <property type="term" value="C:mitochondrion"/>
    <property type="evidence" value="ECO:0007669"/>
    <property type="project" value="TreeGrafter"/>
</dbReference>
<keyword evidence="14" id="KW-0413">Isomerase</keyword>
<evidence type="ECO:0000256" key="11">
    <source>
        <dbReference type="ARBA" id="ARBA00023098"/>
    </source>
</evidence>
<dbReference type="SFLD" id="SFLDS00019">
    <property type="entry name" value="Glutathione_Transferase_(cytos"/>
    <property type="match status" value="1"/>
</dbReference>
<gene>
    <name evidence="20" type="ORF">CAUJ_LOCUS10200</name>
</gene>
<keyword evidence="10" id="KW-1133">Transmembrane helix</keyword>
<keyword evidence="13" id="KW-0275">Fatty acid biosynthesis</keyword>
<dbReference type="PROSITE" id="PS00195">
    <property type="entry name" value="GLUTAREDOXIN_1"/>
    <property type="match status" value="1"/>
</dbReference>
<dbReference type="Gene3D" id="1.20.1050.10">
    <property type="match status" value="1"/>
</dbReference>
<name>A0A8S1HIN6_9PELO</name>
<dbReference type="SFLD" id="SFLDG01182">
    <property type="entry name" value="Prostaglandin_E_synthase_like"/>
    <property type="match status" value="1"/>
</dbReference>
<evidence type="ECO:0000256" key="12">
    <source>
        <dbReference type="ARBA" id="ARBA00023136"/>
    </source>
</evidence>
<dbReference type="InterPro" id="IPR011767">
    <property type="entry name" value="GLR_AS"/>
</dbReference>
<evidence type="ECO:0000256" key="15">
    <source>
        <dbReference type="ARBA" id="ARBA00023930"/>
    </source>
</evidence>
<dbReference type="AlphaFoldDB" id="A0A8S1HIN6"/>
<evidence type="ECO:0000256" key="7">
    <source>
        <dbReference type="ARBA" id="ARBA00022585"/>
    </source>
</evidence>
<dbReference type="CDD" id="cd03197">
    <property type="entry name" value="GST_C_mPGES2"/>
    <property type="match status" value="1"/>
</dbReference>
<protein>
    <recommendedName>
        <fullName evidence="4">Prostaglandin E synthase 2</fullName>
        <ecNumber evidence="3">5.3.99.3</ecNumber>
    </recommendedName>
    <alternativeName>
        <fullName evidence="17">Microsomal prostaglandin E synthase 2</fullName>
    </alternativeName>
</protein>
<evidence type="ECO:0000256" key="16">
    <source>
        <dbReference type="ARBA" id="ARBA00023931"/>
    </source>
</evidence>
<dbReference type="PROSITE" id="PS50404">
    <property type="entry name" value="GST_NTER"/>
    <property type="match status" value="1"/>
</dbReference>
<keyword evidence="12" id="KW-0472">Membrane</keyword>
<evidence type="ECO:0000256" key="14">
    <source>
        <dbReference type="ARBA" id="ARBA00023235"/>
    </source>
</evidence>
<comment type="subcellular location">
    <subcellularLocation>
        <location evidence="18">Endomembrane system</location>
        <topology evidence="18">Single-pass membrane protein</topology>
    </subcellularLocation>
</comment>
<evidence type="ECO:0000256" key="6">
    <source>
        <dbReference type="ARBA" id="ARBA00022516"/>
    </source>
</evidence>
<evidence type="ECO:0000256" key="10">
    <source>
        <dbReference type="ARBA" id="ARBA00022989"/>
    </source>
</evidence>
<comment type="catalytic activity">
    <reaction evidence="16">
        <text>prostaglandin H2 = prostaglandin E2</text>
        <dbReference type="Rhea" id="RHEA:12893"/>
        <dbReference type="ChEBI" id="CHEBI:57405"/>
        <dbReference type="ChEBI" id="CHEBI:606564"/>
        <dbReference type="EC" id="5.3.99.3"/>
    </reaction>
    <physiologicalReaction direction="left-to-right" evidence="16">
        <dbReference type="Rhea" id="RHEA:12894"/>
    </physiologicalReaction>
</comment>
<evidence type="ECO:0000256" key="17">
    <source>
        <dbReference type="ARBA" id="ARBA00031041"/>
    </source>
</evidence>
<dbReference type="Gene3D" id="3.40.30.10">
    <property type="entry name" value="Glutaredoxin"/>
    <property type="match status" value="1"/>
</dbReference>
<evidence type="ECO:0000256" key="2">
    <source>
        <dbReference type="ARBA" id="ARBA00007409"/>
    </source>
</evidence>
<comment type="catalytic activity">
    <reaction evidence="15">
        <text>prostaglandin H2 = (12S)-hydroxy-(5Z,8E,10E)-heptadecatrienoate + malonaldehyde</text>
        <dbReference type="Rhea" id="RHEA:48644"/>
        <dbReference type="ChEBI" id="CHEBI:57405"/>
        <dbReference type="ChEBI" id="CHEBI:90694"/>
        <dbReference type="ChEBI" id="CHEBI:566274"/>
    </reaction>
    <physiologicalReaction direction="left-to-right" evidence="15">
        <dbReference type="Rhea" id="RHEA:48645"/>
    </physiologicalReaction>
</comment>
<dbReference type="SUPFAM" id="SSF47616">
    <property type="entry name" value="GST C-terminal domain-like"/>
    <property type="match status" value="1"/>
</dbReference>
<sequence length="344" mass="40131">MWTLRTLRFAPLTGFFGGVGSTEKREDSKRTCPIQVLKPEKAENGNLFSRKIINHLDKNNLQMRLYQYETCPFCCKVRAFLDYYGFSYDVVEVNPVTRSQIKFSTQYKKVPILMCKDHAMTESSLIVSQLASYLHRPERSFDEICDMYPAVESSDDKGKKIITHPNKYFVMMEKMGSSTEMAQTKEEREWREWVDTWFIHLISPNVYRTWDESLETFKWFEQIGDWHRTFPAWERVLAVYIGALAMFALSKRLKKRHGIDDERQAMNDACEKWVEALGSRPFMGGTQPNLADLALFGAMNSFHGCRTFEEIVSGGRIAEWWKRMKSAVENHEGRTVLEGRTSKK</sequence>
<dbReference type="GO" id="GO:0012505">
    <property type="term" value="C:endomembrane system"/>
    <property type="evidence" value="ECO:0007669"/>
    <property type="project" value="UniProtKB-SubCell"/>
</dbReference>
<reference evidence="20" key="1">
    <citation type="submission" date="2020-10" db="EMBL/GenBank/DDBJ databases">
        <authorList>
            <person name="Kikuchi T."/>
        </authorList>
    </citation>
    <scope>NUCLEOTIDE SEQUENCE</scope>
    <source>
        <strain evidence="20">NKZ352</strain>
    </source>
</reference>